<feature type="transmembrane region" description="Helical" evidence="11">
    <location>
        <begin position="690"/>
        <end position="709"/>
    </location>
</feature>
<dbReference type="GO" id="GO:0005886">
    <property type="term" value="C:plasma membrane"/>
    <property type="evidence" value="ECO:0007669"/>
    <property type="project" value="UniProtKB-SubCell"/>
</dbReference>
<evidence type="ECO:0000256" key="2">
    <source>
        <dbReference type="ARBA" id="ARBA00022475"/>
    </source>
</evidence>
<evidence type="ECO:0000259" key="12">
    <source>
        <dbReference type="PROSITE" id="PS50262"/>
    </source>
</evidence>
<feature type="compositionally biased region" description="Basic and acidic residues" evidence="10">
    <location>
        <begin position="329"/>
        <end position="338"/>
    </location>
</feature>
<keyword evidence="6 11" id="KW-0472">Membrane</keyword>
<feature type="region of interest" description="Disordered" evidence="10">
    <location>
        <begin position="504"/>
        <end position="536"/>
    </location>
</feature>
<evidence type="ECO:0000256" key="10">
    <source>
        <dbReference type="SAM" id="MobiDB-lite"/>
    </source>
</evidence>
<evidence type="ECO:0000256" key="8">
    <source>
        <dbReference type="ARBA" id="ARBA00023224"/>
    </source>
</evidence>
<evidence type="ECO:0000256" key="1">
    <source>
        <dbReference type="ARBA" id="ARBA00004651"/>
    </source>
</evidence>
<keyword evidence="5 9" id="KW-0297">G-protein coupled receptor</keyword>
<comment type="similarity">
    <text evidence="9">Belongs to the G-protein coupled receptor 1 family.</text>
</comment>
<feature type="transmembrane region" description="Helical" evidence="11">
    <location>
        <begin position="54"/>
        <end position="74"/>
    </location>
</feature>
<dbReference type="PROSITE" id="PS00237">
    <property type="entry name" value="G_PROTEIN_RECEP_F1_1"/>
    <property type="match status" value="1"/>
</dbReference>
<proteinExistence type="inferred from homology"/>
<keyword evidence="8 9" id="KW-0807">Transducer</keyword>
<evidence type="ECO:0000256" key="9">
    <source>
        <dbReference type="RuleBase" id="RU000688"/>
    </source>
</evidence>
<dbReference type="GO" id="GO:0004930">
    <property type="term" value="F:G protein-coupled receptor activity"/>
    <property type="evidence" value="ECO:0007669"/>
    <property type="project" value="UniProtKB-KW"/>
</dbReference>
<comment type="caution">
    <text evidence="13">The sequence shown here is derived from an EMBL/GenBank/DDBJ whole genome shotgun (WGS) entry which is preliminary data.</text>
</comment>
<evidence type="ECO:0000256" key="6">
    <source>
        <dbReference type="ARBA" id="ARBA00023136"/>
    </source>
</evidence>
<keyword evidence="2" id="KW-1003">Cell membrane</keyword>
<keyword evidence="14" id="KW-1185">Reference proteome</keyword>
<accession>A0A8E0S9E9</accession>
<feature type="transmembrane region" description="Helical" evidence="11">
    <location>
        <begin position="20"/>
        <end position="47"/>
    </location>
</feature>
<evidence type="ECO:0000256" key="5">
    <source>
        <dbReference type="ARBA" id="ARBA00023040"/>
    </source>
</evidence>
<dbReference type="Proteomes" id="UP000728185">
    <property type="component" value="Unassembled WGS sequence"/>
</dbReference>
<gene>
    <name evidence="13" type="ORF">FBUS_01661</name>
</gene>
<evidence type="ECO:0000313" key="13">
    <source>
        <dbReference type="EMBL" id="KAA0200352.1"/>
    </source>
</evidence>
<feature type="region of interest" description="Disordered" evidence="10">
    <location>
        <begin position="228"/>
        <end position="257"/>
    </location>
</feature>
<feature type="transmembrane region" description="Helical" evidence="11">
    <location>
        <begin position="94"/>
        <end position="116"/>
    </location>
</feature>
<evidence type="ECO:0000256" key="7">
    <source>
        <dbReference type="ARBA" id="ARBA00023170"/>
    </source>
</evidence>
<dbReference type="PANTHER" id="PTHR24248">
    <property type="entry name" value="ADRENERGIC RECEPTOR-RELATED G-PROTEIN COUPLED RECEPTOR"/>
    <property type="match status" value="1"/>
</dbReference>
<dbReference type="EMBL" id="LUCM01000577">
    <property type="protein sequence ID" value="KAA0200352.1"/>
    <property type="molecule type" value="Genomic_DNA"/>
</dbReference>
<dbReference type="Gene3D" id="1.20.1070.10">
    <property type="entry name" value="Rhodopsin 7-helix transmembrane proteins"/>
    <property type="match status" value="2"/>
</dbReference>
<keyword evidence="3 9" id="KW-0812">Transmembrane</keyword>
<dbReference type="Pfam" id="PF00001">
    <property type="entry name" value="7tm_1"/>
    <property type="match status" value="2"/>
</dbReference>
<feature type="region of interest" description="Disordered" evidence="10">
    <location>
        <begin position="314"/>
        <end position="341"/>
    </location>
</feature>
<dbReference type="CDD" id="cd15331">
    <property type="entry name" value="7tmA_5-HT1A_invertebrates"/>
    <property type="match status" value="1"/>
</dbReference>
<name>A0A8E0S9E9_9TREM</name>
<keyword evidence="7 9" id="KW-0675">Receptor</keyword>
<evidence type="ECO:0000313" key="14">
    <source>
        <dbReference type="Proteomes" id="UP000728185"/>
    </source>
</evidence>
<feature type="transmembrane region" description="Helical" evidence="11">
    <location>
        <begin position="198"/>
        <end position="218"/>
    </location>
</feature>
<feature type="domain" description="G-protein coupled receptors family 1 profile" evidence="12">
    <location>
        <begin position="37"/>
        <end position="706"/>
    </location>
</feature>
<dbReference type="PROSITE" id="PS50262">
    <property type="entry name" value="G_PROTEIN_RECEP_F1_2"/>
    <property type="match status" value="1"/>
</dbReference>
<feature type="transmembrane region" description="Helical" evidence="11">
    <location>
        <begin position="136"/>
        <end position="154"/>
    </location>
</feature>
<dbReference type="AlphaFoldDB" id="A0A8E0S9E9"/>
<feature type="compositionally biased region" description="Basic residues" evidence="10">
    <location>
        <begin position="519"/>
        <end position="536"/>
    </location>
</feature>
<comment type="subcellular location">
    <subcellularLocation>
        <location evidence="1">Cell membrane</location>
        <topology evidence="1">Multi-pass membrane protein</topology>
    </subcellularLocation>
</comment>
<dbReference type="PRINTS" id="PR00237">
    <property type="entry name" value="GPCRRHODOPSN"/>
</dbReference>
<feature type="transmembrane region" description="Helical" evidence="11">
    <location>
        <begin position="651"/>
        <end position="678"/>
    </location>
</feature>
<evidence type="ECO:0000256" key="3">
    <source>
        <dbReference type="ARBA" id="ARBA00022692"/>
    </source>
</evidence>
<dbReference type="GO" id="GO:0071880">
    <property type="term" value="P:adenylate cyclase-activating adrenergic receptor signaling pathway"/>
    <property type="evidence" value="ECO:0007669"/>
    <property type="project" value="TreeGrafter"/>
</dbReference>
<dbReference type="GO" id="GO:0043410">
    <property type="term" value="P:positive regulation of MAPK cascade"/>
    <property type="evidence" value="ECO:0007669"/>
    <property type="project" value="TreeGrafter"/>
</dbReference>
<keyword evidence="4 11" id="KW-1133">Transmembrane helix</keyword>
<sequence length="732" mass="82954">MNFTNVATVVFQNRFGWVHFWLTLCLLGALILCTIVGNVFVVAAILLEKHLQGVSNYLILSLAVADLMVATLPMPISAINEVSEDWWLGNALCDFWVCSDVLCCTASILHLVGIALDRYWAVTNAEYIRKRTAKRIGFMIAVFWLLSVAISLPARFTVTRLTSWIQYENSVNNSVNDLVISDCGINKEYGYTIFSTVVAFYMPMFFIICIYARIYMVAKARIRRSTFRKHASSPTKQPGTKGVNHHNSTKSYDSSGSHWTNQYICIKCCRRTSNKLASDQWTDFEGIPTSAHAPKTALTKRNLETKSVEVSPPYFYKEKNNKSPSHNKSIREKNRNLRSETSWKQVTDVPKFRRISRQVTHQQDKITAEEEPNNGVSKLPGVLCVARPDRDRNASINITQCHQCFDSVIKDSAAEIEVFRLVLNRISQSAPPSVFGTPRPSYSSGSSTLDSSCCYTLNRSDKSDLAVWSSSCSMENQRKPADGQTNQTQKLYSVMKTLISYKQKVSSSPEPKRKESCHKNKPKNTKWSLHKLGRSRSNRADTRYLRKKSNMKKLSVSCCDAPQGNEDNNNYNNSFDAEVSKPIKQGIRGQTVIKPCQTLVTDVLETDDISGGTIHLEAGLKSTVCEVTKLATVTAMVKRERLENQRERKAVITLAIITGCFMLCWLPFFIVALTAPFYDRMRLSKVGQAIVLWLGYSNSLLNPIIYTIFSPDFRNAFRKILFGRYYLRYRDR</sequence>
<organism evidence="13 14">
    <name type="scientific">Fasciolopsis buskii</name>
    <dbReference type="NCBI Taxonomy" id="27845"/>
    <lineage>
        <taxon>Eukaryota</taxon>
        <taxon>Metazoa</taxon>
        <taxon>Spiralia</taxon>
        <taxon>Lophotrochozoa</taxon>
        <taxon>Platyhelminthes</taxon>
        <taxon>Trematoda</taxon>
        <taxon>Digenea</taxon>
        <taxon>Plagiorchiida</taxon>
        <taxon>Echinostomata</taxon>
        <taxon>Echinostomatoidea</taxon>
        <taxon>Fasciolidae</taxon>
        <taxon>Fasciolopsis</taxon>
    </lineage>
</organism>
<evidence type="ECO:0000256" key="11">
    <source>
        <dbReference type="SAM" id="Phobius"/>
    </source>
</evidence>
<dbReference type="InterPro" id="IPR000276">
    <property type="entry name" value="GPCR_Rhodpsn"/>
</dbReference>
<reference evidence="13" key="1">
    <citation type="submission" date="2019-05" db="EMBL/GenBank/DDBJ databases">
        <title>Annotation for the trematode Fasciolopsis buski.</title>
        <authorList>
            <person name="Choi Y.-J."/>
        </authorList>
    </citation>
    <scope>NUCLEOTIDE SEQUENCE</scope>
    <source>
        <strain evidence="13">HT</strain>
        <tissue evidence="13">Whole worm</tissue>
    </source>
</reference>
<dbReference type="InterPro" id="IPR017452">
    <property type="entry name" value="GPCR_Rhodpsn_7TM"/>
</dbReference>
<dbReference type="SUPFAM" id="SSF81321">
    <property type="entry name" value="Family A G protein-coupled receptor-like"/>
    <property type="match status" value="1"/>
</dbReference>
<evidence type="ECO:0000256" key="4">
    <source>
        <dbReference type="ARBA" id="ARBA00022989"/>
    </source>
</evidence>
<dbReference type="PANTHER" id="PTHR24248:SF200">
    <property type="entry name" value="5-HYDROXYTRYPTAMINE RECEPTOR 1B-LIKE ISOFORM X1"/>
    <property type="match status" value="1"/>
</dbReference>
<protein>
    <submittedName>
        <fullName evidence="13">5-hydroxytryptamine receptor</fullName>
    </submittedName>
</protein>
<dbReference type="OrthoDB" id="5956310at2759"/>